<keyword evidence="1" id="KW-0812">Transmembrane</keyword>
<keyword evidence="1" id="KW-0472">Membrane</keyword>
<evidence type="ECO:0000313" key="2">
    <source>
        <dbReference type="EMBL" id="GIY96652.1"/>
    </source>
</evidence>
<evidence type="ECO:0000313" key="3">
    <source>
        <dbReference type="Proteomes" id="UP001054945"/>
    </source>
</evidence>
<gene>
    <name evidence="2" type="ORF">CEXT_128311</name>
</gene>
<name>A0AAV4XND2_CAEEX</name>
<proteinExistence type="predicted"/>
<keyword evidence="1" id="KW-1133">Transmembrane helix</keyword>
<keyword evidence="3" id="KW-1185">Reference proteome</keyword>
<comment type="caution">
    <text evidence="2">The sequence shown here is derived from an EMBL/GenBank/DDBJ whole genome shotgun (WGS) entry which is preliminary data.</text>
</comment>
<dbReference type="Proteomes" id="UP001054945">
    <property type="component" value="Unassembled WGS sequence"/>
</dbReference>
<feature type="transmembrane region" description="Helical" evidence="1">
    <location>
        <begin position="58"/>
        <end position="78"/>
    </location>
</feature>
<sequence length="82" mass="9107">MNTSSLDVGAAAPTVDDRQLVRKAEETVIYKLIKVIEPCLFNLGRLGHANKFLLHDGIFLLFSRTFVAVPAVLMAFFARKLS</sequence>
<evidence type="ECO:0000256" key="1">
    <source>
        <dbReference type="SAM" id="Phobius"/>
    </source>
</evidence>
<dbReference type="EMBL" id="BPLR01000687">
    <property type="protein sequence ID" value="GIY96652.1"/>
    <property type="molecule type" value="Genomic_DNA"/>
</dbReference>
<protein>
    <submittedName>
        <fullName evidence="2">Uncharacterized protein</fullName>
    </submittedName>
</protein>
<organism evidence="2 3">
    <name type="scientific">Caerostris extrusa</name>
    <name type="common">Bark spider</name>
    <name type="synonym">Caerostris bankana</name>
    <dbReference type="NCBI Taxonomy" id="172846"/>
    <lineage>
        <taxon>Eukaryota</taxon>
        <taxon>Metazoa</taxon>
        <taxon>Ecdysozoa</taxon>
        <taxon>Arthropoda</taxon>
        <taxon>Chelicerata</taxon>
        <taxon>Arachnida</taxon>
        <taxon>Araneae</taxon>
        <taxon>Araneomorphae</taxon>
        <taxon>Entelegynae</taxon>
        <taxon>Araneoidea</taxon>
        <taxon>Araneidae</taxon>
        <taxon>Caerostris</taxon>
    </lineage>
</organism>
<reference evidence="2 3" key="1">
    <citation type="submission" date="2021-06" db="EMBL/GenBank/DDBJ databases">
        <title>Caerostris extrusa draft genome.</title>
        <authorList>
            <person name="Kono N."/>
            <person name="Arakawa K."/>
        </authorList>
    </citation>
    <scope>NUCLEOTIDE SEQUENCE [LARGE SCALE GENOMIC DNA]</scope>
</reference>
<accession>A0AAV4XND2</accession>
<dbReference type="AlphaFoldDB" id="A0AAV4XND2"/>